<dbReference type="PRINTS" id="PR01217">
    <property type="entry name" value="PRICHEXTENSN"/>
</dbReference>
<organism evidence="2 3">
    <name type="scientific">Paratrimastix pyriformis</name>
    <dbReference type="NCBI Taxonomy" id="342808"/>
    <lineage>
        <taxon>Eukaryota</taxon>
        <taxon>Metamonada</taxon>
        <taxon>Preaxostyla</taxon>
        <taxon>Paratrimastigidae</taxon>
        <taxon>Paratrimastix</taxon>
    </lineage>
</organism>
<dbReference type="Proteomes" id="UP001141327">
    <property type="component" value="Unassembled WGS sequence"/>
</dbReference>
<keyword evidence="3" id="KW-1185">Reference proteome</keyword>
<feature type="compositionally biased region" description="Low complexity" evidence="1">
    <location>
        <begin position="131"/>
        <end position="140"/>
    </location>
</feature>
<gene>
    <name evidence="2" type="ORF">PAPYR_10884</name>
</gene>
<evidence type="ECO:0000313" key="2">
    <source>
        <dbReference type="EMBL" id="KAJ4454433.1"/>
    </source>
</evidence>
<evidence type="ECO:0000313" key="3">
    <source>
        <dbReference type="Proteomes" id="UP001141327"/>
    </source>
</evidence>
<dbReference type="EMBL" id="JAPMOS010000158">
    <property type="protein sequence ID" value="KAJ4454433.1"/>
    <property type="molecule type" value="Genomic_DNA"/>
</dbReference>
<sequence length="462" mass="48607">MSSLPNSGLMSSGDPDPLLSAFFQYFRASSSPSSSNDGQAFDALMKSLHSSRLPLTTPTPTSDPRLRGHTRAVPAAWATDPPTASPTAAIVPPRPPSPARLPEFAADLPPAESLLTAAELAALVTEPTAAAPCKCAEPAASPEGAVSPIELSRPTPESEPAQPATTLKEETPSEHCVDCHHSAPPSDTERPPLPSAVPLDPVAARVFAKLQASSTAPLDPARVMGAVKAAQQAVAIRRKAQVPPPAARSRGAQHGKPAATGVPRRSSSTSSESSDSSSSISSTSSSSSDDDGAPLPSKKRQKSAIPKPKTSKKKRSVACPKENAQLPTPTPAPPTPTPPTMPRPPVPWMAVPSAWHQYAYWAWAMFQQTMVTQPRPPPAQFYSLPVPQPVFMPQPSLTACVPQPTFTPQPTFVPQPPLTSLPYGQSPIPGVLPARTSLPPIPPNLPPLHFPLPLKPDQRKPF</sequence>
<feature type="compositionally biased region" description="Low complexity" evidence="1">
    <location>
        <begin position="47"/>
        <end position="63"/>
    </location>
</feature>
<proteinExistence type="predicted"/>
<evidence type="ECO:0000256" key="1">
    <source>
        <dbReference type="SAM" id="MobiDB-lite"/>
    </source>
</evidence>
<feature type="region of interest" description="Disordered" evidence="1">
    <location>
        <begin position="214"/>
        <end position="342"/>
    </location>
</feature>
<protein>
    <submittedName>
        <fullName evidence="2">Uncharacterized protein</fullName>
    </submittedName>
</protein>
<feature type="compositionally biased region" description="Low complexity" evidence="1">
    <location>
        <begin position="72"/>
        <end position="91"/>
    </location>
</feature>
<feature type="compositionally biased region" description="Low complexity" evidence="1">
    <location>
        <begin position="266"/>
        <end position="287"/>
    </location>
</feature>
<name>A0ABQ8U6U7_9EUKA</name>
<feature type="compositionally biased region" description="Basic and acidic residues" evidence="1">
    <location>
        <begin position="167"/>
        <end position="181"/>
    </location>
</feature>
<reference evidence="2" key="1">
    <citation type="journal article" date="2022" name="bioRxiv">
        <title>Genomics of Preaxostyla Flagellates Illuminates Evolutionary Transitions and the Path Towards Mitochondrial Loss.</title>
        <authorList>
            <person name="Novak L.V.F."/>
            <person name="Treitli S.C."/>
            <person name="Pyrih J."/>
            <person name="Halakuc P."/>
            <person name="Pipaliya S.V."/>
            <person name="Vacek V."/>
            <person name="Brzon O."/>
            <person name="Soukal P."/>
            <person name="Eme L."/>
            <person name="Dacks J.B."/>
            <person name="Karnkowska A."/>
            <person name="Elias M."/>
            <person name="Hampl V."/>
        </authorList>
    </citation>
    <scope>NUCLEOTIDE SEQUENCE</scope>
    <source>
        <strain evidence="2">RCP-MX</strain>
    </source>
</reference>
<feature type="compositionally biased region" description="Polar residues" evidence="1">
    <location>
        <begin position="28"/>
        <end position="38"/>
    </location>
</feature>
<feature type="region of interest" description="Disordered" evidence="1">
    <location>
        <begin position="28"/>
        <end position="104"/>
    </location>
</feature>
<feature type="region of interest" description="Disordered" evidence="1">
    <location>
        <begin position="131"/>
        <end position="198"/>
    </location>
</feature>
<comment type="caution">
    <text evidence="2">The sequence shown here is derived from an EMBL/GenBank/DDBJ whole genome shotgun (WGS) entry which is preliminary data.</text>
</comment>
<feature type="compositionally biased region" description="Pro residues" evidence="1">
    <location>
        <begin position="328"/>
        <end position="342"/>
    </location>
</feature>
<accession>A0ABQ8U6U7</accession>